<organism evidence="2 3">
    <name type="scientific">Streptacidiphilus cavernicola</name>
    <dbReference type="NCBI Taxonomy" id="3342716"/>
    <lineage>
        <taxon>Bacteria</taxon>
        <taxon>Bacillati</taxon>
        <taxon>Actinomycetota</taxon>
        <taxon>Actinomycetes</taxon>
        <taxon>Kitasatosporales</taxon>
        <taxon>Streptomycetaceae</taxon>
        <taxon>Streptacidiphilus</taxon>
    </lineage>
</organism>
<dbReference type="Proteomes" id="UP001592528">
    <property type="component" value="Unassembled WGS sequence"/>
</dbReference>
<dbReference type="InterPro" id="IPR012338">
    <property type="entry name" value="Beta-lactam/transpept-like"/>
</dbReference>
<dbReference type="Gene3D" id="3.40.710.10">
    <property type="entry name" value="DD-peptidase/beta-lactamase superfamily"/>
    <property type="match status" value="1"/>
</dbReference>
<keyword evidence="2" id="KW-0378">Hydrolase</keyword>
<keyword evidence="3" id="KW-1185">Reference proteome</keyword>
<evidence type="ECO:0000313" key="2">
    <source>
        <dbReference type="EMBL" id="MFC1403489.1"/>
    </source>
</evidence>
<dbReference type="PANTHER" id="PTHR43283:SF18">
    <property type="match status" value="1"/>
</dbReference>
<reference evidence="2 3" key="1">
    <citation type="submission" date="2024-09" db="EMBL/GenBank/DDBJ databases">
        <authorList>
            <person name="Lee S.D."/>
        </authorList>
    </citation>
    <scope>NUCLEOTIDE SEQUENCE [LARGE SCALE GENOMIC DNA]</scope>
    <source>
        <strain evidence="2 3">N1-5</strain>
    </source>
</reference>
<dbReference type="InterPro" id="IPR001466">
    <property type="entry name" value="Beta-lactam-related"/>
</dbReference>
<protein>
    <submittedName>
        <fullName evidence="2">Serine hydrolase domain-containing protein</fullName>
        <ecNumber evidence="2">3.-.-.-</ecNumber>
    </submittedName>
</protein>
<comment type="caution">
    <text evidence="2">The sequence shown here is derived from an EMBL/GenBank/DDBJ whole genome shotgun (WGS) entry which is preliminary data.</text>
</comment>
<dbReference type="GO" id="GO:0016787">
    <property type="term" value="F:hydrolase activity"/>
    <property type="evidence" value="ECO:0007669"/>
    <property type="project" value="UniProtKB-KW"/>
</dbReference>
<dbReference type="EC" id="3.-.-.-" evidence="2"/>
<evidence type="ECO:0000259" key="1">
    <source>
        <dbReference type="Pfam" id="PF00144"/>
    </source>
</evidence>
<name>A0ABV6UPZ5_9ACTN</name>
<dbReference type="PANTHER" id="PTHR43283">
    <property type="entry name" value="BETA-LACTAMASE-RELATED"/>
    <property type="match status" value="1"/>
</dbReference>
<accession>A0ABV6UPZ5</accession>
<dbReference type="SUPFAM" id="SSF56601">
    <property type="entry name" value="beta-lactamase/transpeptidase-like"/>
    <property type="match status" value="1"/>
</dbReference>
<proteinExistence type="predicted"/>
<dbReference type="EMBL" id="JBHEZZ010000010">
    <property type="protein sequence ID" value="MFC1403489.1"/>
    <property type="molecule type" value="Genomic_DNA"/>
</dbReference>
<gene>
    <name evidence="2" type="ORF">ACEZDJ_19550</name>
</gene>
<dbReference type="InterPro" id="IPR050789">
    <property type="entry name" value="Diverse_Enzym_Activities"/>
</dbReference>
<dbReference type="RefSeq" id="WP_063757519.1">
    <property type="nucleotide sequence ID" value="NZ_JBHEZZ010000010.1"/>
</dbReference>
<dbReference type="Pfam" id="PF00144">
    <property type="entry name" value="Beta-lactamase"/>
    <property type="match status" value="1"/>
</dbReference>
<feature type="domain" description="Beta-lactamase-related" evidence="1">
    <location>
        <begin position="9"/>
        <end position="310"/>
    </location>
</feature>
<evidence type="ECO:0000313" key="3">
    <source>
        <dbReference type="Proteomes" id="UP001592528"/>
    </source>
</evidence>
<sequence>MTGAWDGLDELCTQVLAEHGCASVSVAVVERGELTLARAYGQADVTNRRPATPETVYGLASVTKAFTATAVCLAADEGLLDLDLPIPGSYRWTAPTPRQLLQHRGGFPAFYNFHYGDGPMPIDIDRYRTLFREPGTDFEYSNIGYRELGRLLETATGQELGAYLRERIVEPLGLSSFGYGPVYDGTSPVAQRYSADGRAYAACHSGHSAAGAGWATAGDVARFAQAASRLLQPATVAAMYDAVPINEHLGYGFGRIVSHGAGPVVRSHGGGMGGIAAMMIEIPERELSAAVLANSTDKAARDAVVDHLMAVLAPGFHRDQINPITDPNRPMALAQGDWAGEIGTAEGGIPLRIRILADRQVEVRLADGLPVTASATASRRWDLRAAVPMQLPTADARVNSPSLALELRSEQNQLVGRATAFKDGDRNGWLGAYLVHPCVLRPPTECELPDEPCCVSGLRRPAAVGGTACPCPSGRRCSLLLTSDQRGHPFR</sequence>